<keyword evidence="2" id="KW-1185">Reference proteome</keyword>
<evidence type="ECO:0000313" key="1">
    <source>
        <dbReference type="EMBL" id="MPC88420.1"/>
    </source>
</evidence>
<accession>A0A5B7IUU5</accession>
<reference evidence="1 2" key="1">
    <citation type="submission" date="2019-05" db="EMBL/GenBank/DDBJ databases">
        <title>Another draft genome of Portunus trituberculatus and its Hox gene families provides insights of decapod evolution.</title>
        <authorList>
            <person name="Jeong J.-H."/>
            <person name="Song I."/>
            <person name="Kim S."/>
            <person name="Choi T."/>
            <person name="Kim D."/>
            <person name="Ryu S."/>
            <person name="Kim W."/>
        </authorList>
    </citation>
    <scope>NUCLEOTIDE SEQUENCE [LARGE SCALE GENOMIC DNA]</scope>
    <source>
        <tissue evidence="1">Muscle</tissue>
    </source>
</reference>
<protein>
    <submittedName>
        <fullName evidence="1">Uncharacterized protein</fullName>
    </submittedName>
</protein>
<evidence type="ECO:0000313" key="2">
    <source>
        <dbReference type="Proteomes" id="UP000324222"/>
    </source>
</evidence>
<sequence length="97" mass="10335">MQRLSTACPPRLDRFQDSLQHATPSAFPLHVSLHGVLPAQQYAGDPPDNIPAGVPHLVPRTAGLRLTVMLTAAVCSAAFTPPCTLTATQDTFPLLHV</sequence>
<dbReference type="AlphaFoldDB" id="A0A5B7IUU5"/>
<dbReference type="Proteomes" id="UP000324222">
    <property type="component" value="Unassembled WGS sequence"/>
</dbReference>
<name>A0A5B7IUU5_PORTR</name>
<organism evidence="1 2">
    <name type="scientific">Portunus trituberculatus</name>
    <name type="common">Swimming crab</name>
    <name type="synonym">Neptunus trituberculatus</name>
    <dbReference type="NCBI Taxonomy" id="210409"/>
    <lineage>
        <taxon>Eukaryota</taxon>
        <taxon>Metazoa</taxon>
        <taxon>Ecdysozoa</taxon>
        <taxon>Arthropoda</taxon>
        <taxon>Crustacea</taxon>
        <taxon>Multicrustacea</taxon>
        <taxon>Malacostraca</taxon>
        <taxon>Eumalacostraca</taxon>
        <taxon>Eucarida</taxon>
        <taxon>Decapoda</taxon>
        <taxon>Pleocyemata</taxon>
        <taxon>Brachyura</taxon>
        <taxon>Eubrachyura</taxon>
        <taxon>Portunoidea</taxon>
        <taxon>Portunidae</taxon>
        <taxon>Portuninae</taxon>
        <taxon>Portunus</taxon>
    </lineage>
</organism>
<comment type="caution">
    <text evidence="1">The sequence shown here is derived from an EMBL/GenBank/DDBJ whole genome shotgun (WGS) entry which is preliminary data.</text>
</comment>
<gene>
    <name evidence="1" type="ORF">E2C01_083322</name>
</gene>
<dbReference type="EMBL" id="VSRR010077727">
    <property type="protein sequence ID" value="MPC88420.1"/>
    <property type="molecule type" value="Genomic_DNA"/>
</dbReference>
<proteinExistence type="predicted"/>